<dbReference type="NCBIfam" id="NF001843">
    <property type="entry name" value="PRK00567.1-4"/>
    <property type="match status" value="1"/>
</dbReference>
<dbReference type="Gene3D" id="1.10.1200.120">
    <property type="entry name" value="Large-conductance mechanosensitive channel, MscL, domain 1"/>
    <property type="match status" value="1"/>
</dbReference>
<keyword evidence="7 10" id="KW-0406">Ion transport</keyword>
<dbReference type="InterPro" id="IPR001185">
    <property type="entry name" value="MS_channel"/>
</dbReference>
<sequence>MLKEFREFALKGNMVDLAIGVIIGGAFGGLVNSIVNDIIMPIIGLITGGIDFSNMFIQLAGAPQSTLASAREAGATIAYGNFVTLLINFLIIAWVLFLVVKGMNRLKKKEEAKPEAAAELPREEVLLAEIRDLLAKQSKA</sequence>
<organism evidence="11 12">
    <name type="scientific">Ochrobactrum chromiisoli</name>
    <dbReference type="NCBI Taxonomy" id="2993941"/>
    <lineage>
        <taxon>Bacteria</taxon>
        <taxon>Pseudomonadati</taxon>
        <taxon>Pseudomonadota</taxon>
        <taxon>Alphaproteobacteria</taxon>
        <taxon>Hyphomicrobiales</taxon>
        <taxon>Brucellaceae</taxon>
        <taxon>Brucella/Ochrobactrum group</taxon>
        <taxon>Ochrobactrum</taxon>
    </lineage>
</organism>
<keyword evidence="5 10" id="KW-0812">Transmembrane</keyword>
<comment type="subunit">
    <text evidence="10">Homopentamer.</text>
</comment>
<evidence type="ECO:0000313" key="11">
    <source>
        <dbReference type="EMBL" id="MCX2695760.1"/>
    </source>
</evidence>
<evidence type="ECO:0000256" key="4">
    <source>
        <dbReference type="ARBA" id="ARBA00022475"/>
    </source>
</evidence>
<evidence type="ECO:0000256" key="5">
    <source>
        <dbReference type="ARBA" id="ARBA00022692"/>
    </source>
</evidence>
<keyword evidence="3 10" id="KW-0813">Transport</keyword>
<dbReference type="RefSeq" id="WP_265982963.1">
    <property type="nucleotide sequence ID" value="NZ_JAPHAV010000001.1"/>
</dbReference>
<keyword evidence="6 10" id="KW-1133">Transmembrane helix</keyword>
<name>A0ABT3QJH9_9HYPH</name>
<keyword evidence="8 10" id="KW-0472">Membrane</keyword>
<comment type="function">
    <text evidence="10">Channel that opens in response to stretch forces in the membrane lipid bilayer. May participate in the regulation of osmotic pressure changes within the cell.</text>
</comment>
<dbReference type="HAMAP" id="MF_00115">
    <property type="entry name" value="MscL"/>
    <property type="match status" value="1"/>
</dbReference>
<evidence type="ECO:0000256" key="7">
    <source>
        <dbReference type="ARBA" id="ARBA00023065"/>
    </source>
</evidence>
<evidence type="ECO:0000256" key="1">
    <source>
        <dbReference type="ARBA" id="ARBA00004651"/>
    </source>
</evidence>
<keyword evidence="4 10" id="KW-1003">Cell membrane</keyword>
<comment type="subcellular location">
    <subcellularLocation>
        <location evidence="10">Cell inner membrane</location>
        <topology evidence="10">Multi-pass membrane protein</topology>
    </subcellularLocation>
    <subcellularLocation>
        <location evidence="1">Cell membrane</location>
        <topology evidence="1">Multi-pass membrane protein</topology>
    </subcellularLocation>
</comment>
<evidence type="ECO:0000256" key="2">
    <source>
        <dbReference type="ARBA" id="ARBA00007254"/>
    </source>
</evidence>
<dbReference type="PROSITE" id="PS01327">
    <property type="entry name" value="MSCL"/>
    <property type="match status" value="1"/>
</dbReference>
<dbReference type="InterPro" id="IPR036019">
    <property type="entry name" value="MscL_channel"/>
</dbReference>
<keyword evidence="9 10" id="KW-0407">Ion channel</keyword>
<accession>A0ABT3QJH9</accession>
<evidence type="ECO:0000256" key="3">
    <source>
        <dbReference type="ARBA" id="ARBA00022448"/>
    </source>
</evidence>
<keyword evidence="12" id="KW-1185">Reference proteome</keyword>
<feature type="transmembrane region" description="Helical" evidence="10">
    <location>
        <begin position="38"/>
        <end position="57"/>
    </location>
</feature>
<keyword evidence="10" id="KW-0997">Cell inner membrane</keyword>
<feature type="transmembrane region" description="Helical" evidence="10">
    <location>
        <begin position="77"/>
        <end position="100"/>
    </location>
</feature>
<evidence type="ECO:0000256" key="8">
    <source>
        <dbReference type="ARBA" id="ARBA00023136"/>
    </source>
</evidence>
<dbReference type="Proteomes" id="UP001301216">
    <property type="component" value="Unassembled WGS sequence"/>
</dbReference>
<dbReference type="InterPro" id="IPR019823">
    <property type="entry name" value="Mechanosensitive_channel_CS"/>
</dbReference>
<feature type="transmembrane region" description="Helical" evidence="10">
    <location>
        <begin position="12"/>
        <end position="31"/>
    </location>
</feature>
<proteinExistence type="inferred from homology"/>
<dbReference type="NCBIfam" id="TIGR00220">
    <property type="entry name" value="mscL"/>
    <property type="match status" value="1"/>
</dbReference>
<evidence type="ECO:0000256" key="10">
    <source>
        <dbReference type="HAMAP-Rule" id="MF_00115"/>
    </source>
</evidence>
<dbReference type="Pfam" id="PF01741">
    <property type="entry name" value="MscL"/>
    <property type="match status" value="1"/>
</dbReference>
<evidence type="ECO:0000256" key="9">
    <source>
        <dbReference type="ARBA" id="ARBA00023303"/>
    </source>
</evidence>
<dbReference type="NCBIfam" id="NF010557">
    <property type="entry name" value="PRK13952.1"/>
    <property type="match status" value="1"/>
</dbReference>
<dbReference type="PANTHER" id="PTHR30266:SF2">
    <property type="entry name" value="LARGE-CONDUCTANCE MECHANOSENSITIVE CHANNEL"/>
    <property type="match status" value="1"/>
</dbReference>
<dbReference type="InterPro" id="IPR037673">
    <property type="entry name" value="MSC/AndL"/>
</dbReference>
<dbReference type="EMBL" id="JAPHAV010000001">
    <property type="protein sequence ID" value="MCX2695760.1"/>
    <property type="molecule type" value="Genomic_DNA"/>
</dbReference>
<evidence type="ECO:0000256" key="6">
    <source>
        <dbReference type="ARBA" id="ARBA00022989"/>
    </source>
</evidence>
<comment type="caution">
    <text evidence="11">The sequence shown here is derived from an EMBL/GenBank/DDBJ whole genome shotgun (WGS) entry which is preliminary data.</text>
</comment>
<evidence type="ECO:0000313" key="12">
    <source>
        <dbReference type="Proteomes" id="UP001301216"/>
    </source>
</evidence>
<dbReference type="PANTHER" id="PTHR30266">
    <property type="entry name" value="MECHANOSENSITIVE CHANNEL MSCL"/>
    <property type="match status" value="1"/>
</dbReference>
<reference evidence="11 12" key="1">
    <citation type="submission" date="2022-11" db="EMBL/GenBank/DDBJ databases">
        <title>Brucella sp. YY2X, whole genome shotgun sequencing project.</title>
        <authorList>
            <person name="Yang Y."/>
        </authorList>
    </citation>
    <scope>NUCLEOTIDE SEQUENCE [LARGE SCALE GENOMIC DNA]</scope>
    <source>
        <strain evidence="11 12">YY2X</strain>
    </source>
</reference>
<dbReference type="SUPFAM" id="SSF81330">
    <property type="entry name" value="Gated mechanosensitive channel"/>
    <property type="match status" value="1"/>
</dbReference>
<gene>
    <name evidence="10 11" type="primary">mscL</name>
    <name evidence="11" type="ORF">OPR82_03100</name>
</gene>
<comment type="similarity">
    <text evidence="2 10">Belongs to the MscL family.</text>
</comment>
<dbReference type="PRINTS" id="PR01264">
    <property type="entry name" value="MECHCHANNEL"/>
</dbReference>
<protein>
    <recommendedName>
        <fullName evidence="10">Large-conductance mechanosensitive channel</fullName>
    </recommendedName>
</protein>